<dbReference type="Proteomes" id="UP000008461">
    <property type="component" value="Chromosome"/>
</dbReference>
<feature type="domain" description="Putative restriction endonuclease" evidence="1">
    <location>
        <begin position="25"/>
        <end position="195"/>
    </location>
</feature>
<dbReference type="EMBL" id="CP002691">
    <property type="protein sequence ID" value="AEE54283.1"/>
    <property type="molecule type" value="Genomic_DNA"/>
</dbReference>
<evidence type="ECO:0000313" key="2">
    <source>
        <dbReference type="EMBL" id="AEE54283.1"/>
    </source>
</evidence>
<dbReference type="CDD" id="cd06260">
    <property type="entry name" value="DUF820-like"/>
    <property type="match status" value="1"/>
</dbReference>
<dbReference type="PANTHER" id="PTHR34107:SF4">
    <property type="entry name" value="SLL1222 PROTEIN"/>
    <property type="match status" value="1"/>
</dbReference>
<dbReference type="InterPro" id="IPR008538">
    <property type="entry name" value="Uma2"/>
</dbReference>
<dbReference type="Pfam" id="PF05685">
    <property type="entry name" value="Uma2"/>
    <property type="match status" value="1"/>
</dbReference>
<accession>F4KR96</accession>
<dbReference type="PANTHER" id="PTHR34107">
    <property type="entry name" value="SLL0198 PROTEIN-RELATED"/>
    <property type="match status" value="1"/>
</dbReference>
<dbReference type="OrthoDB" id="943262at2"/>
<sequence length="213" mass="24556">MDAPDLTLMVEQVNLRLQEENRRRQEFREWVTPGMKAEFINGEIILHSPVKRGHLRYSGLLFMLLNTHVIVRNLGTTSYDKGMVALTRNDYEPDICFWGKEKSASFTDETMLHPAPDFVVEFLSKKTAKRDRTIKFDDYAAHGIPEYWIVDPRIKTIEQYWLQSIPANEYALVAKWQVGDHINASAIPGFSIPVEAIFDENVCQEALKALLLE</sequence>
<keyword evidence="3" id="KW-1185">Reference proteome</keyword>
<dbReference type="SUPFAM" id="SSF52980">
    <property type="entry name" value="Restriction endonuclease-like"/>
    <property type="match status" value="1"/>
</dbReference>
<dbReference type="STRING" id="760192.Halhy_6467"/>
<name>F4KR96_HALH1</name>
<evidence type="ECO:0000313" key="3">
    <source>
        <dbReference type="Proteomes" id="UP000008461"/>
    </source>
</evidence>
<gene>
    <name evidence="2" type="ordered locus">Halhy_6467</name>
</gene>
<dbReference type="HOGENOM" id="CLU_076312_0_1_10"/>
<evidence type="ECO:0000259" key="1">
    <source>
        <dbReference type="Pfam" id="PF05685"/>
    </source>
</evidence>
<dbReference type="InterPro" id="IPR011335">
    <property type="entry name" value="Restrct_endonuc-II-like"/>
</dbReference>
<protein>
    <recommendedName>
        <fullName evidence="1">Putative restriction endonuclease domain-containing protein</fullName>
    </recommendedName>
</protein>
<dbReference type="AlphaFoldDB" id="F4KR96"/>
<proteinExistence type="predicted"/>
<reference evidence="2 3" key="1">
    <citation type="journal article" date="2011" name="Stand. Genomic Sci.">
        <title>Complete genome sequence of Haliscomenobacter hydrossis type strain (O).</title>
        <authorList>
            <consortium name="US DOE Joint Genome Institute (JGI-PGF)"/>
            <person name="Daligault H."/>
            <person name="Lapidus A."/>
            <person name="Zeytun A."/>
            <person name="Nolan M."/>
            <person name="Lucas S."/>
            <person name="Del Rio T.G."/>
            <person name="Tice H."/>
            <person name="Cheng J.F."/>
            <person name="Tapia R."/>
            <person name="Han C."/>
            <person name="Goodwin L."/>
            <person name="Pitluck S."/>
            <person name="Liolios K."/>
            <person name="Pagani I."/>
            <person name="Ivanova N."/>
            <person name="Huntemann M."/>
            <person name="Mavromatis K."/>
            <person name="Mikhailova N."/>
            <person name="Pati A."/>
            <person name="Chen A."/>
            <person name="Palaniappan K."/>
            <person name="Land M."/>
            <person name="Hauser L."/>
            <person name="Brambilla E.M."/>
            <person name="Rohde M."/>
            <person name="Verbarg S."/>
            <person name="Goker M."/>
            <person name="Bristow J."/>
            <person name="Eisen J.A."/>
            <person name="Markowitz V."/>
            <person name="Hugenholtz P."/>
            <person name="Kyrpides N.C."/>
            <person name="Klenk H.P."/>
            <person name="Woyke T."/>
        </authorList>
    </citation>
    <scope>NUCLEOTIDE SEQUENCE [LARGE SCALE GENOMIC DNA]</scope>
    <source>
        <strain evidence="3">ATCC 27775 / DSM 1100 / LMG 10767 / O</strain>
    </source>
</reference>
<dbReference type="KEGG" id="hhy:Halhy_6467"/>
<dbReference type="InterPro" id="IPR012296">
    <property type="entry name" value="Nuclease_put_TT1808"/>
</dbReference>
<dbReference type="eggNOG" id="COG4636">
    <property type="taxonomic scope" value="Bacteria"/>
</dbReference>
<reference key="2">
    <citation type="submission" date="2011-04" db="EMBL/GenBank/DDBJ databases">
        <title>Complete sequence of chromosome of Haliscomenobacter hydrossis DSM 1100.</title>
        <authorList>
            <consortium name="US DOE Joint Genome Institute (JGI-PGF)"/>
            <person name="Lucas S."/>
            <person name="Han J."/>
            <person name="Lapidus A."/>
            <person name="Bruce D."/>
            <person name="Goodwin L."/>
            <person name="Pitluck S."/>
            <person name="Peters L."/>
            <person name="Kyrpides N."/>
            <person name="Mavromatis K."/>
            <person name="Ivanova N."/>
            <person name="Ovchinnikova G."/>
            <person name="Pagani I."/>
            <person name="Daligault H."/>
            <person name="Detter J.C."/>
            <person name="Han C."/>
            <person name="Land M."/>
            <person name="Hauser L."/>
            <person name="Markowitz V."/>
            <person name="Cheng J.-F."/>
            <person name="Hugenholtz P."/>
            <person name="Woyke T."/>
            <person name="Wu D."/>
            <person name="Verbarg S."/>
            <person name="Frueling A."/>
            <person name="Brambilla E."/>
            <person name="Klenk H.-P."/>
            <person name="Eisen J.A."/>
        </authorList>
    </citation>
    <scope>NUCLEOTIDE SEQUENCE</scope>
    <source>
        <strain>DSM 1100</strain>
    </source>
</reference>
<organism evidence="2 3">
    <name type="scientific">Haliscomenobacter hydrossis (strain ATCC 27775 / DSM 1100 / LMG 10767 / O)</name>
    <dbReference type="NCBI Taxonomy" id="760192"/>
    <lineage>
        <taxon>Bacteria</taxon>
        <taxon>Pseudomonadati</taxon>
        <taxon>Bacteroidota</taxon>
        <taxon>Saprospiria</taxon>
        <taxon>Saprospirales</taxon>
        <taxon>Haliscomenobacteraceae</taxon>
        <taxon>Haliscomenobacter</taxon>
    </lineage>
</organism>
<dbReference type="Gene3D" id="3.90.1570.10">
    <property type="entry name" value="tt1808, chain A"/>
    <property type="match status" value="1"/>
</dbReference>